<organism evidence="2 3">
    <name type="scientific">Caenorhabditis auriculariae</name>
    <dbReference type="NCBI Taxonomy" id="2777116"/>
    <lineage>
        <taxon>Eukaryota</taxon>
        <taxon>Metazoa</taxon>
        <taxon>Ecdysozoa</taxon>
        <taxon>Nematoda</taxon>
        <taxon>Chromadorea</taxon>
        <taxon>Rhabditida</taxon>
        <taxon>Rhabditina</taxon>
        <taxon>Rhabditomorpha</taxon>
        <taxon>Rhabditoidea</taxon>
        <taxon>Rhabditidae</taxon>
        <taxon>Peloderinae</taxon>
        <taxon>Caenorhabditis</taxon>
    </lineage>
</organism>
<dbReference type="PANTHER" id="PTHR36944">
    <property type="entry name" value="PROTEIN CBG02791-RELATED"/>
    <property type="match status" value="1"/>
</dbReference>
<feature type="chain" id="PRO_5035714084" description="DUF19 domain-containing protein" evidence="1">
    <location>
        <begin position="21"/>
        <end position="279"/>
    </location>
</feature>
<evidence type="ECO:0000313" key="2">
    <source>
        <dbReference type="EMBL" id="CAD6189180.1"/>
    </source>
</evidence>
<evidence type="ECO:0000256" key="1">
    <source>
        <dbReference type="SAM" id="SignalP"/>
    </source>
</evidence>
<proteinExistence type="predicted"/>
<evidence type="ECO:0008006" key="4">
    <source>
        <dbReference type="Google" id="ProtNLM"/>
    </source>
</evidence>
<dbReference type="OrthoDB" id="5813806at2759"/>
<dbReference type="AlphaFoldDB" id="A0A8S1H7G8"/>
<reference evidence="2" key="1">
    <citation type="submission" date="2020-10" db="EMBL/GenBank/DDBJ databases">
        <authorList>
            <person name="Kikuchi T."/>
        </authorList>
    </citation>
    <scope>NUCLEOTIDE SEQUENCE</scope>
    <source>
        <strain evidence="2">NKZ352</strain>
    </source>
</reference>
<gene>
    <name evidence="2" type="ORF">CAUJ_LOCUS5099</name>
</gene>
<keyword evidence="3" id="KW-1185">Reference proteome</keyword>
<comment type="caution">
    <text evidence="2">The sequence shown here is derived from an EMBL/GenBank/DDBJ whole genome shotgun (WGS) entry which is preliminary data.</text>
</comment>
<evidence type="ECO:0000313" key="3">
    <source>
        <dbReference type="Proteomes" id="UP000835052"/>
    </source>
</evidence>
<keyword evidence="1" id="KW-0732">Signal</keyword>
<dbReference type="EMBL" id="CAJGYM010000010">
    <property type="protein sequence ID" value="CAD6189180.1"/>
    <property type="molecule type" value="Genomic_DNA"/>
</dbReference>
<name>A0A8S1H7G8_9PELO</name>
<dbReference type="PANTHER" id="PTHR36944:SF3">
    <property type="entry name" value="PROTEIN CBG10961"/>
    <property type="match status" value="1"/>
</dbReference>
<dbReference type="Proteomes" id="UP000835052">
    <property type="component" value="Unassembled WGS sequence"/>
</dbReference>
<sequence length="279" mass="32547">MRRFSLSCFFLFVFIHFGSSSKTSRARRSHDDDDSGIIDTPPCDVICEAQWKSEFQMNFGKLYDTQYFEVPLDTVVMRNLDSLKTFCSSTQQKYACFKRECDIHRFRWSPAKHICIAQLAEFEKNNQCLSKTDRFVQRECTEVCDNLEIRVSPLETTKLVSLGVSSNERTAYIDQNEHCYLIVCHQMCHEHVISKVCGEKAADARSLVKNYYDAYLQREYNALLKEGHEKLYSSFCRRVTPHQHENAVTPNMTRWNNRSLDRMRSEIKKVLANITLSVG</sequence>
<accession>A0A8S1H7G8</accession>
<feature type="signal peptide" evidence="1">
    <location>
        <begin position="1"/>
        <end position="20"/>
    </location>
</feature>
<protein>
    <recommendedName>
        <fullName evidence="4">DUF19 domain-containing protein</fullName>
    </recommendedName>
</protein>